<name>R7QEY9_CHOCR</name>
<dbReference type="RefSeq" id="XP_005716478.1">
    <property type="nucleotide sequence ID" value="XM_005716421.1"/>
</dbReference>
<dbReference type="InterPro" id="IPR050767">
    <property type="entry name" value="Sel1_AlgK"/>
</dbReference>
<dbReference type="OrthoDB" id="4569at2759"/>
<dbReference type="Gramene" id="CDF36659">
    <property type="protein sequence ID" value="CDF36659"/>
    <property type="gene ID" value="CHC_T00008574001"/>
</dbReference>
<dbReference type="InterPro" id="IPR011990">
    <property type="entry name" value="TPR-like_helical_dom_sf"/>
</dbReference>
<sequence>MCAPQQTKLDVRLQYTSEHVHEVSVRLRRGENGAEGVFEWEWWRDAAMGRMEGLKRWQENHEMEAVEFRTSRLPIDSGLRIVDSAVRESGHEFVTWAGWEPFRTKHCKLEVESEKLLVEFAVTRQPESLVAKNKKITYSVNRMVGRRRSVGYAEAKRESIRDGCLIVREALIEGTRVVESGTALSNQTEDTKDVIRKAENLIGGGHENFGRAIFLLKVAALERNDIGALCTCVELLRKGGPTGMHARRTSNLREAAQMIKAFFHAKLHTSLTSTSTRGDDGFEKLFDLFAKLVMEQSCDGVIVDLFVHALETAIEFDVAGNRRKFHAWIRKAIVCSRKWNQLDKLANFSNLGVGNGNGGDVKSREAKGDGAGKEAFFSEGKVTECDDMTYDLVGKALLERMISEYATLSSREGIWIVLGTAGQGAPRCARERQYAGSQDENSSANAMNRLGNIFSLGARGVGRDAPQAELLYETAIEENENCTAMVNLGVLVQQGAEGVERDAVRSMELYERAIEKGEHVDAMNNLGFLLSEGAEGVERDAVRCMELYERAIEKGEHVGAMYNLGLLLQQGGEGVERDAVRSMELYERAIEKGEHVGAMYNLGVLLQQGGEGVERDAVRSMELYERAIEKSDHVGAMYNLGVLLQQGGEGVERDAVRSMELYERAIEKGEHVDAMYNLALLLSEGAGVERDAVRSMELYERAIEEGEHVGAMNNLGLLLQQGAEGVERDAVRSMELYERAVEKGDDVDAMVNLGVLLKEGAEGVERNAVRAVALYDRAMAKGNSGNATCNLAMTLWDGAEGVERNAVRAVQLFEMDIKERKQSESMVCLGNMLRDGADGVARDTDRAIQLYEMAVEEDKNAEAVAQLAALQRDRSDSSTRDEGE</sequence>
<comment type="similarity">
    <text evidence="1">Belongs to the sel-1 family.</text>
</comment>
<dbReference type="GeneID" id="17324207"/>
<proteinExistence type="inferred from homology"/>
<dbReference type="Gene3D" id="1.25.40.10">
    <property type="entry name" value="Tetratricopeptide repeat domain"/>
    <property type="match status" value="2"/>
</dbReference>
<gene>
    <name evidence="2" type="ORF">CHC_T00008574001</name>
</gene>
<evidence type="ECO:0000313" key="2">
    <source>
        <dbReference type="EMBL" id="CDF36659.1"/>
    </source>
</evidence>
<protein>
    <submittedName>
        <fullName evidence="2">Sel1-repeat containing protein</fullName>
    </submittedName>
</protein>
<dbReference type="KEGG" id="ccp:CHC_T00008574001"/>
<dbReference type="SUPFAM" id="SSF81901">
    <property type="entry name" value="HCP-like"/>
    <property type="match status" value="4"/>
</dbReference>
<dbReference type="PANTHER" id="PTHR11102">
    <property type="entry name" value="SEL-1-LIKE PROTEIN"/>
    <property type="match status" value="1"/>
</dbReference>
<accession>R7QEY9</accession>
<evidence type="ECO:0000256" key="1">
    <source>
        <dbReference type="ARBA" id="ARBA00038101"/>
    </source>
</evidence>
<dbReference type="PhylomeDB" id="R7QEY9"/>
<dbReference type="InterPro" id="IPR006597">
    <property type="entry name" value="Sel1-like"/>
</dbReference>
<evidence type="ECO:0000313" key="3">
    <source>
        <dbReference type="Proteomes" id="UP000012073"/>
    </source>
</evidence>
<dbReference type="Proteomes" id="UP000012073">
    <property type="component" value="Unassembled WGS sequence"/>
</dbReference>
<dbReference type="Pfam" id="PF08238">
    <property type="entry name" value="Sel1"/>
    <property type="match status" value="11"/>
</dbReference>
<keyword evidence="3" id="KW-1185">Reference proteome</keyword>
<organism evidence="2 3">
    <name type="scientific">Chondrus crispus</name>
    <name type="common">Carrageen Irish moss</name>
    <name type="synonym">Polymorpha crispa</name>
    <dbReference type="NCBI Taxonomy" id="2769"/>
    <lineage>
        <taxon>Eukaryota</taxon>
        <taxon>Rhodophyta</taxon>
        <taxon>Florideophyceae</taxon>
        <taxon>Rhodymeniophycidae</taxon>
        <taxon>Gigartinales</taxon>
        <taxon>Gigartinaceae</taxon>
        <taxon>Chondrus</taxon>
    </lineage>
</organism>
<reference evidence="3" key="1">
    <citation type="journal article" date="2013" name="Proc. Natl. Acad. Sci. U.S.A.">
        <title>Genome structure and metabolic features in the red seaweed Chondrus crispus shed light on evolution of the Archaeplastida.</title>
        <authorList>
            <person name="Collen J."/>
            <person name="Porcel B."/>
            <person name="Carre W."/>
            <person name="Ball S.G."/>
            <person name="Chaparro C."/>
            <person name="Tonon T."/>
            <person name="Barbeyron T."/>
            <person name="Michel G."/>
            <person name="Noel B."/>
            <person name="Valentin K."/>
            <person name="Elias M."/>
            <person name="Artiguenave F."/>
            <person name="Arun A."/>
            <person name="Aury J.M."/>
            <person name="Barbosa-Neto J.F."/>
            <person name="Bothwell J.H."/>
            <person name="Bouget F.Y."/>
            <person name="Brillet L."/>
            <person name="Cabello-Hurtado F."/>
            <person name="Capella-Gutierrez S."/>
            <person name="Charrier B."/>
            <person name="Cladiere L."/>
            <person name="Cock J.M."/>
            <person name="Coelho S.M."/>
            <person name="Colleoni C."/>
            <person name="Czjzek M."/>
            <person name="Da Silva C."/>
            <person name="Delage L."/>
            <person name="Denoeud F."/>
            <person name="Deschamps P."/>
            <person name="Dittami S.M."/>
            <person name="Gabaldon T."/>
            <person name="Gachon C.M."/>
            <person name="Groisillier A."/>
            <person name="Herve C."/>
            <person name="Jabbari K."/>
            <person name="Katinka M."/>
            <person name="Kloareg B."/>
            <person name="Kowalczyk N."/>
            <person name="Labadie K."/>
            <person name="Leblanc C."/>
            <person name="Lopez P.J."/>
            <person name="McLachlan D.H."/>
            <person name="Meslet-Cladiere L."/>
            <person name="Moustafa A."/>
            <person name="Nehr Z."/>
            <person name="Nyvall Collen P."/>
            <person name="Panaud O."/>
            <person name="Partensky F."/>
            <person name="Poulain J."/>
            <person name="Rensing S.A."/>
            <person name="Rousvoal S."/>
            <person name="Samson G."/>
            <person name="Symeonidi A."/>
            <person name="Weissenbach J."/>
            <person name="Zambounis A."/>
            <person name="Wincker P."/>
            <person name="Boyen C."/>
        </authorList>
    </citation>
    <scope>NUCLEOTIDE SEQUENCE [LARGE SCALE GENOMIC DNA]</scope>
    <source>
        <strain evidence="3">cv. Stackhouse</strain>
    </source>
</reference>
<dbReference type="EMBL" id="HG001795">
    <property type="protein sequence ID" value="CDF36659.1"/>
    <property type="molecule type" value="Genomic_DNA"/>
</dbReference>
<dbReference type="PANTHER" id="PTHR11102:SF160">
    <property type="entry name" value="ERAD-ASSOCIATED E3 UBIQUITIN-PROTEIN LIGASE COMPONENT HRD3"/>
    <property type="match status" value="1"/>
</dbReference>
<dbReference type="SMART" id="SM00671">
    <property type="entry name" value="SEL1"/>
    <property type="match status" value="10"/>
</dbReference>
<dbReference type="AlphaFoldDB" id="R7QEY9"/>